<dbReference type="RefSeq" id="WP_338005058.1">
    <property type="nucleotide sequence ID" value="NZ_JAOPKA010000013.1"/>
</dbReference>
<reference evidence="2 4" key="1">
    <citation type="submission" date="2022-09" db="EMBL/GenBank/DDBJ databases">
        <title>Enrichment on poylsaccharides allowed isolation of novel metabolic and taxonomic groups of Haloarchaea.</title>
        <authorList>
            <person name="Sorokin D.Y."/>
            <person name="Elcheninov A.G."/>
            <person name="Khizhniak T.V."/>
            <person name="Kolganova T.V."/>
            <person name="Kublanov I.V."/>
        </authorList>
    </citation>
    <scope>NUCLEOTIDE SEQUENCE</scope>
    <source>
        <strain evidence="3 4">AArc-m2/3/4</strain>
        <strain evidence="2">AArc-xg1-1</strain>
    </source>
</reference>
<feature type="transmembrane region" description="Helical" evidence="1">
    <location>
        <begin position="457"/>
        <end position="476"/>
    </location>
</feature>
<organism evidence="2 5">
    <name type="scientific">Natronoglomus mannanivorans</name>
    <dbReference type="NCBI Taxonomy" id="2979990"/>
    <lineage>
        <taxon>Archaea</taxon>
        <taxon>Methanobacteriati</taxon>
        <taxon>Methanobacteriota</taxon>
        <taxon>Stenosarchaea group</taxon>
        <taxon>Halobacteria</taxon>
        <taxon>Halobacteriales</taxon>
        <taxon>Natrialbaceae</taxon>
        <taxon>Natronoglomus</taxon>
    </lineage>
</organism>
<evidence type="ECO:0000313" key="2">
    <source>
        <dbReference type="EMBL" id="MCU4743246.1"/>
    </source>
</evidence>
<feature type="transmembrane region" description="Helical" evidence="1">
    <location>
        <begin position="392"/>
        <end position="410"/>
    </location>
</feature>
<dbReference type="EMBL" id="JAOPKB010000002">
    <property type="protein sequence ID" value="MCU4972158.1"/>
    <property type="molecule type" value="Genomic_DNA"/>
</dbReference>
<dbReference type="AlphaFoldDB" id="A0AAP2Z102"/>
<dbReference type="Proteomes" id="UP001321018">
    <property type="component" value="Unassembled WGS sequence"/>
</dbReference>
<keyword evidence="1" id="KW-1133">Transmembrane helix</keyword>
<feature type="transmembrane region" description="Helical" evidence="1">
    <location>
        <begin position="26"/>
        <end position="48"/>
    </location>
</feature>
<feature type="transmembrane region" description="Helical" evidence="1">
    <location>
        <begin position="189"/>
        <end position="208"/>
    </location>
</feature>
<gene>
    <name evidence="3" type="ORF">OB955_05345</name>
    <name evidence="2" type="ORF">OB960_17810</name>
</gene>
<evidence type="ECO:0000313" key="5">
    <source>
        <dbReference type="Proteomes" id="UP001321018"/>
    </source>
</evidence>
<feature type="transmembrane region" description="Helical" evidence="1">
    <location>
        <begin position="275"/>
        <end position="296"/>
    </location>
</feature>
<evidence type="ECO:0000313" key="3">
    <source>
        <dbReference type="EMBL" id="MCU4972158.1"/>
    </source>
</evidence>
<dbReference type="EMBL" id="JAOPKA010000013">
    <property type="protein sequence ID" value="MCU4743246.1"/>
    <property type="molecule type" value="Genomic_DNA"/>
</dbReference>
<sequence length="545" mass="58125">MVRRGLSLAVHVASADFRQRVRSRRLLVVLAAVAYFGYQFNVGALELLYMETVNGETLNYRGEPTSAYVGLTTGVTGATILLFVGYYVLTGSLERDRSTGVDQLVASTPVENWSYLLGKWLSHLGIVSVILVTLGSGALIDHLVHGVGTTNPLWIFGAVFFVGFPLGCFVAGVTVLFQSIDRLAGTLGNVVYVFGAMTLLSVFLAIAHDRGAETTTLWIRLGDTVGLFAAGEMTFDALLAVAPEYSGPAVANYGTGADGAETVTYYWGGGVWPGWFYVNRLGLVLLGVGLVVVATVPYDRVSSGRNTTQTPVLGRFGRFLPSFFGGRTTVEPDSHVGQNTSLTPVTDRTSDGFGELFVQELRLLLRGHPWWWYVGGAAIAVVGLSGSASPRAVASIAAIWPLFLWSTMGYRATTHRITPFIVSSKQPYGQLLAEWAAGVLVTTIFFGVALWPTVAETGFNGFLVLAGGVLFVPAFAQLSGLVSRTRRLFELGYLVVWYVGPLNGVAVLDFAGATGETAGTVTPLLFGTVGVVALLGAVAYRSLQV</sequence>
<evidence type="ECO:0000313" key="4">
    <source>
        <dbReference type="Proteomes" id="UP001320972"/>
    </source>
</evidence>
<accession>A0AAP2Z102</accession>
<feature type="transmembrane region" description="Helical" evidence="1">
    <location>
        <begin position="431"/>
        <end position="451"/>
    </location>
</feature>
<dbReference type="Pfam" id="PF12679">
    <property type="entry name" value="ABC2_membrane_2"/>
    <property type="match status" value="1"/>
</dbReference>
<evidence type="ECO:0000256" key="1">
    <source>
        <dbReference type="SAM" id="Phobius"/>
    </source>
</evidence>
<dbReference type="Proteomes" id="UP001320972">
    <property type="component" value="Unassembled WGS sequence"/>
</dbReference>
<dbReference type="GO" id="GO:0140359">
    <property type="term" value="F:ABC-type transporter activity"/>
    <property type="evidence" value="ECO:0007669"/>
    <property type="project" value="InterPro"/>
</dbReference>
<keyword evidence="4" id="KW-1185">Reference proteome</keyword>
<feature type="transmembrane region" description="Helical" evidence="1">
    <location>
        <begin position="120"/>
        <end position="140"/>
    </location>
</feature>
<feature type="transmembrane region" description="Helical" evidence="1">
    <location>
        <begin position="488"/>
        <end position="508"/>
    </location>
</feature>
<feature type="transmembrane region" description="Helical" evidence="1">
    <location>
        <begin position="370"/>
        <end position="386"/>
    </location>
</feature>
<comment type="caution">
    <text evidence="2">The sequence shown here is derived from an EMBL/GenBank/DDBJ whole genome shotgun (WGS) entry which is preliminary data.</text>
</comment>
<name>A0AAP2Z102_9EURY</name>
<proteinExistence type="predicted"/>
<keyword evidence="1" id="KW-0812">Transmembrane</keyword>
<feature type="transmembrane region" description="Helical" evidence="1">
    <location>
        <begin position="152"/>
        <end position="177"/>
    </location>
</feature>
<keyword evidence="1" id="KW-0472">Membrane</keyword>
<feature type="transmembrane region" description="Helical" evidence="1">
    <location>
        <begin position="68"/>
        <end position="89"/>
    </location>
</feature>
<dbReference type="GO" id="GO:0005886">
    <property type="term" value="C:plasma membrane"/>
    <property type="evidence" value="ECO:0007669"/>
    <property type="project" value="UniProtKB-SubCell"/>
</dbReference>
<feature type="transmembrane region" description="Helical" evidence="1">
    <location>
        <begin position="520"/>
        <end position="540"/>
    </location>
</feature>
<protein>
    <submittedName>
        <fullName evidence="2">ABC transporter permease</fullName>
    </submittedName>
</protein>